<organism evidence="2 3">
    <name type="scientific">Phocaeicola vulgatus str. 3775 SL</name>
    <name type="common">B</name>
    <name type="synonym">iv</name>
    <dbReference type="NCBI Taxonomy" id="1339350"/>
    <lineage>
        <taxon>Bacteria</taxon>
        <taxon>Pseudomonadati</taxon>
        <taxon>Bacteroidota</taxon>
        <taxon>Bacteroidia</taxon>
        <taxon>Bacteroidales</taxon>
        <taxon>Bacteroidaceae</taxon>
        <taxon>Phocaeicola</taxon>
    </lineage>
</organism>
<gene>
    <name evidence="2" type="ORF">M097_0813</name>
    <name evidence="1" type="ORF">M097_4342</name>
</gene>
<dbReference type="EMBL" id="JNHI01000003">
    <property type="protein sequence ID" value="KDS32611.1"/>
    <property type="molecule type" value="Genomic_DNA"/>
</dbReference>
<accession>A0A078RD64</accession>
<sequence length="37" mass="4356">MESGGLAHLLIIADYYSQNDDYIKCRKKMQRTIFFVS</sequence>
<comment type="caution">
    <text evidence="2">The sequence shown here is derived from an EMBL/GenBank/DDBJ whole genome shotgun (WGS) entry which is preliminary data.</text>
</comment>
<protein>
    <submittedName>
        <fullName evidence="2">Uncharacterized protein</fullName>
    </submittedName>
</protein>
<dbReference type="AlphaFoldDB" id="A0A078RD64"/>
<dbReference type="Proteomes" id="UP000028134">
    <property type="component" value="Unassembled WGS sequence"/>
</dbReference>
<proteinExistence type="predicted"/>
<reference evidence="2 3" key="1">
    <citation type="submission" date="2014-04" db="EMBL/GenBank/DDBJ databases">
        <authorList>
            <person name="Sears C."/>
            <person name="Carroll K."/>
            <person name="Sack B.R."/>
            <person name="Qadri F."/>
            <person name="Myers L.L."/>
            <person name="Chung G.-T."/>
            <person name="Escheverria P."/>
            <person name="Fraser C.M."/>
            <person name="Sadzewicz L."/>
            <person name="Shefchek K.A."/>
            <person name="Tallon L."/>
            <person name="Das S.P."/>
            <person name="Daugherty S."/>
            <person name="Mongodin E.F."/>
        </authorList>
    </citation>
    <scope>NUCLEOTIDE SEQUENCE [LARGE SCALE GENOMIC DNA]</scope>
    <source>
        <strain evidence="2">3775 SL</strain>
        <strain evidence="3">3775 SL(B) 10 (iv)</strain>
    </source>
</reference>
<dbReference type="EMBL" id="JNHI01000052">
    <property type="protein sequence ID" value="KDS25838.1"/>
    <property type="molecule type" value="Genomic_DNA"/>
</dbReference>
<name>A0A078RD64_PHOVU</name>
<evidence type="ECO:0000313" key="2">
    <source>
        <dbReference type="EMBL" id="KDS32611.1"/>
    </source>
</evidence>
<evidence type="ECO:0000313" key="3">
    <source>
        <dbReference type="Proteomes" id="UP000028134"/>
    </source>
</evidence>
<evidence type="ECO:0000313" key="1">
    <source>
        <dbReference type="EMBL" id="KDS25838.1"/>
    </source>
</evidence>